<gene>
    <name evidence="4" type="ORF">B5Y32_05715</name>
    <name evidence="2" type="ORF">GFF90_00660</name>
    <name evidence="3" type="ORF">JYC20_000143</name>
</gene>
<reference evidence="2 6" key="2">
    <citation type="submission" date="2019-10" db="EMBL/GenBank/DDBJ databases">
        <authorList>
            <consortium name="PulseNet: The National Subtyping Network for Foodborne Disease Surveillance"/>
            <person name="Tarr C.L."/>
            <person name="Trees E."/>
            <person name="Katz L.S."/>
            <person name="Carleton-Romer H.A."/>
            <person name="Stroika S."/>
            <person name="Kucerova Z."/>
            <person name="Roache K.F."/>
            <person name="Sabol A.L."/>
            <person name="Besser J."/>
            <person name="Gerner-Smidt P."/>
        </authorList>
    </citation>
    <scope>NUCLEOTIDE SEQUENCE [LARGE SCALE GENOMIC DNA]</scope>
    <source>
        <strain evidence="2 6">PNUSAC012955</strain>
    </source>
</reference>
<evidence type="ECO:0000313" key="4">
    <source>
        <dbReference type="EMBL" id="OSY76514.1"/>
    </source>
</evidence>
<name>A0A1Y2P6K0_CAMJU</name>
<dbReference type="AlphaFoldDB" id="A0A1Y2P6K0"/>
<feature type="chain" id="PRO_5042691560" evidence="1">
    <location>
        <begin position="18"/>
        <end position="73"/>
    </location>
</feature>
<feature type="signal peptide" evidence="1">
    <location>
        <begin position="1"/>
        <end position="17"/>
    </location>
</feature>
<reference evidence="3" key="3">
    <citation type="submission" date="2021-02" db="EMBL/GenBank/DDBJ databases">
        <authorList>
            <consortium name="PulseNet: The National Subtyping Network for Foodborne Disease Surveillance"/>
        </authorList>
    </citation>
    <scope>NUCLEOTIDE SEQUENCE</scope>
    <source>
        <strain evidence="3">PNUSAC020384</strain>
    </source>
</reference>
<dbReference type="PROSITE" id="PS51257">
    <property type="entry name" value="PROKAR_LIPOPROTEIN"/>
    <property type="match status" value="1"/>
</dbReference>
<accession>A0A1Y2P6K0</accession>
<organism evidence="2 6">
    <name type="scientific">Campylobacter jejuni</name>
    <dbReference type="NCBI Taxonomy" id="197"/>
    <lineage>
        <taxon>Bacteria</taxon>
        <taxon>Pseudomonadati</taxon>
        <taxon>Campylobacterota</taxon>
        <taxon>Epsilonproteobacteria</taxon>
        <taxon>Campylobacterales</taxon>
        <taxon>Campylobacteraceae</taxon>
        <taxon>Campylobacter</taxon>
    </lineage>
</organism>
<protein>
    <submittedName>
        <fullName evidence="3">EexN family lipoprotein</fullName>
    </submittedName>
</protein>
<dbReference type="InterPro" id="IPR047937">
    <property type="entry name" value="Eex_IncN-like"/>
</dbReference>
<dbReference type="Proteomes" id="UP000482054">
    <property type="component" value="Unassembled WGS sequence"/>
</dbReference>
<evidence type="ECO:0000313" key="2">
    <source>
        <dbReference type="EMBL" id="EDJ6168110.1"/>
    </source>
</evidence>
<sequence length="73" mass="8514">MTMKITLFLSLIGIFFAACEQTKSVEYYQNHPEEAKKRSLECRHKAIISQDCVNAYRVGFPKDEWEDENISNP</sequence>
<dbReference type="NCBIfam" id="NF033894">
    <property type="entry name" value="Eex_IncN"/>
    <property type="match status" value="1"/>
</dbReference>
<keyword evidence="1" id="KW-0732">Signal</keyword>
<proteinExistence type="predicted"/>
<reference evidence="4 5" key="1">
    <citation type="submission" date="2017-03" db="EMBL/GenBank/DDBJ databases">
        <title>Characterization of Campylobacter jejuni water isolates.</title>
        <authorList>
            <person name="Nilsson A."/>
            <person name="Skarp A."/>
            <person name="Johansson C."/>
            <person name="Kaden R."/>
            <person name="Engstrand L."/>
            <person name="Rautelin H."/>
        </authorList>
    </citation>
    <scope>NUCLEOTIDE SEQUENCE [LARGE SCALE GENOMIC DNA]</scope>
    <source>
        <strain evidence="4 5">VA12</strain>
    </source>
</reference>
<dbReference type="Proteomes" id="UP000194235">
    <property type="component" value="Unassembled WGS sequence"/>
</dbReference>
<comment type="caution">
    <text evidence="2">The sequence shown here is derived from an EMBL/GenBank/DDBJ whole genome shotgun (WGS) entry which is preliminary data.</text>
</comment>
<dbReference type="RefSeq" id="WP_072238629.1">
    <property type="nucleotide sequence ID" value="NZ_AP028380.1"/>
</dbReference>
<evidence type="ECO:0000313" key="6">
    <source>
        <dbReference type="Proteomes" id="UP000482054"/>
    </source>
</evidence>
<dbReference type="EMBL" id="AAYVUT010000001">
    <property type="protein sequence ID" value="EHB2511021.1"/>
    <property type="molecule type" value="Genomic_DNA"/>
</dbReference>
<keyword evidence="3" id="KW-0449">Lipoprotein</keyword>
<dbReference type="EMBL" id="NAAF01000011">
    <property type="protein sequence ID" value="OSY76514.1"/>
    <property type="molecule type" value="Genomic_DNA"/>
</dbReference>
<evidence type="ECO:0000313" key="5">
    <source>
        <dbReference type="Proteomes" id="UP000194235"/>
    </source>
</evidence>
<evidence type="ECO:0000256" key="1">
    <source>
        <dbReference type="SAM" id="SignalP"/>
    </source>
</evidence>
<dbReference type="Proteomes" id="UP000735326">
    <property type="component" value="Unassembled WGS sequence"/>
</dbReference>
<dbReference type="EMBL" id="AAMOXJ010000001">
    <property type="protein sequence ID" value="EDJ6168110.1"/>
    <property type="molecule type" value="Genomic_DNA"/>
</dbReference>
<evidence type="ECO:0000313" key="3">
    <source>
        <dbReference type="EMBL" id="EHB2511021.1"/>
    </source>
</evidence>